<dbReference type="GO" id="GO:0030313">
    <property type="term" value="C:cell envelope"/>
    <property type="evidence" value="ECO:0007669"/>
    <property type="project" value="UniProtKB-SubCell"/>
</dbReference>
<dbReference type="GO" id="GO:0017004">
    <property type="term" value="P:cytochrome complex assembly"/>
    <property type="evidence" value="ECO:0007669"/>
    <property type="project" value="UniProtKB-KW"/>
</dbReference>
<dbReference type="InterPro" id="IPR036249">
    <property type="entry name" value="Thioredoxin-like_sf"/>
</dbReference>
<dbReference type="EMBL" id="CABWMV010000024">
    <property type="protein sequence ID" value="VXC86087.1"/>
    <property type="molecule type" value="Genomic_DNA"/>
</dbReference>
<dbReference type="InterPro" id="IPR013766">
    <property type="entry name" value="Thioredoxin_domain"/>
</dbReference>
<feature type="domain" description="Thioredoxin" evidence="6">
    <location>
        <begin position="353"/>
        <end position="507"/>
    </location>
</feature>
<evidence type="ECO:0000256" key="2">
    <source>
        <dbReference type="ARBA" id="ARBA00022748"/>
    </source>
</evidence>
<dbReference type="CDD" id="cd02966">
    <property type="entry name" value="TlpA_like_family"/>
    <property type="match status" value="1"/>
</dbReference>
<dbReference type="PANTHER" id="PTHR42852:SF6">
    <property type="entry name" value="THIOL:DISULFIDE INTERCHANGE PROTEIN DSBE"/>
    <property type="match status" value="1"/>
</dbReference>
<dbReference type="InterPro" id="IPR050553">
    <property type="entry name" value="Thioredoxin_ResA/DsbE_sf"/>
</dbReference>
<evidence type="ECO:0000256" key="3">
    <source>
        <dbReference type="ARBA" id="ARBA00023157"/>
    </source>
</evidence>
<evidence type="ECO:0000259" key="6">
    <source>
        <dbReference type="PROSITE" id="PS51352"/>
    </source>
</evidence>
<dbReference type="RefSeq" id="WP_115047230.1">
    <property type="nucleotide sequence ID" value="NZ_CP068086.1"/>
</dbReference>
<evidence type="ECO:0000313" key="8">
    <source>
        <dbReference type="Proteomes" id="UP000432350"/>
    </source>
</evidence>
<accession>A0A654C2D5</accession>
<keyword evidence="3" id="KW-1015">Disulfide bond</keyword>
<name>A0A654C2D5_SPHMU</name>
<keyword evidence="4" id="KW-0676">Redox-active center</keyword>
<dbReference type="Pfam" id="PF13905">
    <property type="entry name" value="Thioredoxin_8"/>
    <property type="match status" value="1"/>
</dbReference>
<evidence type="ECO:0000256" key="1">
    <source>
        <dbReference type="ARBA" id="ARBA00004196"/>
    </source>
</evidence>
<comment type="subcellular location">
    <subcellularLocation>
        <location evidence="1">Cell envelope</location>
    </subcellularLocation>
</comment>
<feature type="chain" id="PRO_5025015662" evidence="5">
    <location>
        <begin position="21"/>
        <end position="507"/>
    </location>
</feature>
<gene>
    <name evidence="7" type="ORF">SPHINGO8BC_50510</name>
</gene>
<evidence type="ECO:0000256" key="4">
    <source>
        <dbReference type="ARBA" id="ARBA00023284"/>
    </source>
</evidence>
<reference evidence="7 8" key="1">
    <citation type="submission" date="2019-10" db="EMBL/GenBank/DDBJ databases">
        <authorList>
            <person name="Karimi E."/>
        </authorList>
    </citation>
    <scope>NUCLEOTIDE SEQUENCE [LARGE SCALE GENOMIC DNA]</scope>
    <source>
        <strain evidence="7">Sphingobacterium sp. 8BC</strain>
    </source>
</reference>
<protein>
    <submittedName>
        <fullName evidence="7">Thiol-disulfide oxidoreductase</fullName>
    </submittedName>
</protein>
<dbReference type="AlphaFoldDB" id="A0A654C2D5"/>
<dbReference type="Proteomes" id="UP000432350">
    <property type="component" value="Unassembled WGS sequence"/>
</dbReference>
<dbReference type="PROSITE" id="PS51352">
    <property type="entry name" value="THIOREDOXIN_2"/>
    <property type="match status" value="1"/>
</dbReference>
<dbReference type="InterPro" id="IPR012336">
    <property type="entry name" value="Thioredoxin-like_fold"/>
</dbReference>
<proteinExistence type="predicted"/>
<dbReference type="SUPFAM" id="SSF52833">
    <property type="entry name" value="Thioredoxin-like"/>
    <property type="match status" value="1"/>
</dbReference>
<keyword evidence="5" id="KW-0732">Signal</keyword>
<evidence type="ECO:0000256" key="5">
    <source>
        <dbReference type="SAM" id="SignalP"/>
    </source>
</evidence>
<evidence type="ECO:0000313" key="7">
    <source>
        <dbReference type="EMBL" id="VXC86087.1"/>
    </source>
</evidence>
<organism evidence="7 8">
    <name type="scientific">Sphingobacterium multivorum</name>
    <dbReference type="NCBI Taxonomy" id="28454"/>
    <lineage>
        <taxon>Bacteria</taxon>
        <taxon>Pseudomonadati</taxon>
        <taxon>Bacteroidota</taxon>
        <taxon>Sphingobacteriia</taxon>
        <taxon>Sphingobacteriales</taxon>
        <taxon>Sphingobacteriaceae</taxon>
        <taxon>Sphingobacterium</taxon>
    </lineage>
</organism>
<dbReference type="Gene3D" id="3.40.30.10">
    <property type="entry name" value="Glutaredoxin"/>
    <property type="match status" value="1"/>
</dbReference>
<feature type="signal peptide" evidence="5">
    <location>
        <begin position="1"/>
        <end position="20"/>
    </location>
</feature>
<sequence length="507" mass="58158">MKVFFATLLLSLMLLNIAYAQMKSDPISLTDESYYKSGKTQLAKVTGRVLNASPEELSNLKIQYTFVNLIGPSQSSNEIKANADGTFEFTQIHILPYQQIWFSLGDYAYTCLYLQDGLEITFDLSKLKKKEIYMIGDGISFAGKDAEVNRQMNEYILFDKMHNPDFYKPLRQLNPSDPNFQYKLDSLFKIQRNTDQAFYHTYGTTCKTLIDAATDAQYTYRQLDYYLTNKIKVANDSILVPVYSISNHVSDYFRFLHYYVKYVLYPVNETRGDYVKVADYANQTFPKNYADIINLRFEDDDIAAQNKIYKTILNKLNSKWAKENIRIEIDGLNVKQTKLEKLLASAKSAPKQTSLGKIIKEFSFDAELLSNQSKDGSELLKNIKAKYHNKLIVLDIWATWCAPCIGQMPYSKKLHHEAKGAKSPIEFVYLCTDQGSNQEKWINKVAELEQPGTHIFVENNVISELLSLFNGAGFPTYAVIKPNGEIDTKAISWMKDVTLEKLEEMTK</sequence>
<keyword evidence="2" id="KW-0201">Cytochrome c-type biogenesis</keyword>
<dbReference type="PANTHER" id="PTHR42852">
    <property type="entry name" value="THIOL:DISULFIDE INTERCHANGE PROTEIN DSBE"/>
    <property type="match status" value="1"/>
</dbReference>